<name>A0ABY7K2D9_9ACTN</name>
<reference evidence="1" key="1">
    <citation type="submission" date="2022-05" db="EMBL/GenBank/DDBJ databases">
        <title>Jatrophihabitans sp. SB3-54 whole genome sequence.</title>
        <authorList>
            <person name="Suh M.K."/>
            <person name="Eom M.K."/>
            <person name="Kim J.S."/>
            <person name="Kim H.S."/>
            <person name="Do H.E."/>
            <person name="Shin Y.K."/>
            <person name="Lee J.-S."/>
        </authorList>
    </citation>
    <scope>NUCLEOTIDE SEQUENCE</scope>
    <source>
        <strain evidence="1">SB3-54</strain>
    </source>
</reference>
<dbReference type="GO" id="GO:0003677">
    <property type="term" value="F:DNA binding"/>
    <property type="evidence" value="ECO:0007669"/>
    <property type="project" value="UniProtKB-KW"/>
</dbReference>
<dbReference type="PANTHER" id="PTHR30528:SF0">
    <property type="entry name" value="CYTOPLASMIC PROTEIN"/>
    <property type="match status" value="1"/>
</dbReference>
<sequence length="412" mass="46623">MAVPPRRVRALSASRARRIALAAQGFADPRPTGRVDARHLRRVLDRIAILQIDSVNVFSRAHYLPVFARLGPYPRALLDRLTAYTSAPVRPELFEYWAHAASLVPVRYQPLLRWRMERAHIEPWPAIRRIAQENPGLLEDCVRLVTEQGPIRAGDTGIARPAPRPGHMWNWHDGKTALEYLFYAGRVTTARRVNFERYYDLTERVLPSAVLAAPTPSRAEATRELVRLSARALGVATEPDLRDYFRLSHHDCKARVADLVETGELLPVAVDGWSAPAYLWHEARQPRQVRARALLSPFDSLIWFRERAERLFDLYYRIEIYTPAAKRVHGYYVLPFLLGESIVARVDLKSDRQSGVLRVQSAHSQDGADPNVVANQLAAELALTAQWLELDGIEVMPRGDLAPRLAKAVADI</sequence>
<dbReference type="EMBL" id="CP097463">
    <property type="protein sequence ID" value="WAX57481.1"/>
    <property type="molecule type" value="Genomic_DNA"/>
</dbReference>
<evidence type="ECO:0000313" key="1">
    <source>
        <dbReference type="EMBL" id="WAX57481.1"/>
    </source>
</evidence>
<dbReference type="InterPro" id="IPR009351">
    <property type="entry name" value="AlkZ-like"/>
</dbReference>
<organism evidence="1 2">
    <name type="scientific">Jatrophihabitans cynanchi</name>
    <dbReference type="NCBI Taxonomy" id="2944128"/>
    <lineage>
        <taxon>Bacteria</taxon>
        <taxon>Bacillati</taxon>
        <taxon>Actinomycetota</taxon>
        <taxon>Actinomycetes</taxon>
        <taxon>Jatrophihabitantales</taxon>
        <taxon>Jatrophihabitantaceae</taxon>
        <taxon>Jatrophihabitans</taxon>
    </lineage>
</organism>
<proteinExistence type="predicted"/>
<protein>
    <submittedName>
        <fullName evidence="1">Winged helix DNA-binding domain-containing protein</fullName>
    </submittedName>
</protein>
<dbReference type="Proteomes" id="UP001164693">
    <property type="component" value="Chromosome"/>
</dbReference>
<keyword evidence="2" id="KW-1185">Reference proteome</keyword>
<dbReference type="Pfam" id="PF06224">
    <property type="entry name" value="AlkZ-like"/>
    <property type="match status" value="1"/>
</dbReference>
<dbReference type="RefSeq" id="WP_269444022.1">
    <property type="nucleotide sequence ID" value="NZ_CP097463.1"/>
</dbReference>
<gene>
    <name evidence="1" type="ORF">M6B22_01635</name>
</gene>
<evidence type="ECO:0000313" key="2">
    <source>
        <dbReference type="Proteomes" id="UP001164693"/>
    </source>
</evidence>
<keyword evidence="1" id="KW-0238">DNA-binding</keyword>
<dbReference type="PANTHER" id="PTHR30528">
    <property type="entry name" value="CYTOPLASMIC PROTEIN"/>
    <property type="match status" value="1"/>
</dbReference>
<accession>A0ABY7K2D9</accession>